<protein>
    <submittedName>
        <fullName evidence="1">Uncharacterized protein</fullName>
    </submittedName>
</protein>
<reference evidence="1 2" key="1">
    <citation type="journal article" date="2013" name="Genome Announc.">
        <title>Genome Sequence of Mycoplasma parvum (Formerly Eperythrozoon parvum), a Diminutive Hemoplasma of the Pig.</title>
        <authorList>
            <person name="do Nascimento N.C."/>
            <person name="Dos Santos A.P."/>
            <person name="Chu Y."/>
            <person name="Guimaraes A.M."/>
            <person name="Pagliaro A."/>
            <person name="Messick J.B."/>
        </authorList>
    </citation>
    <scope>NUCLEOTIDE SEQUENCE [LARGE SCALE GENOMIC DNA]</scope>
    <source>
        <strain evidence="1 2">Indiana</strain>
    </source>
</reference>
<accession>U5NF54</accession>
<sequence>MKKFLSNYVTIYRTLMTGKALVIETDTQIALVSLNKNLLYEMKKRPLKKN</sequence>
<dbReference type="EMBL" id="CP006771">
    <property type="protein sequence ID" value="AGX88799.1"/>
    <property type="molecule type" value="Genomic_DNA"/>
</dbReference>
<dbReference type="RefSeq" id="WP_022768663.1">
    <property type="nucleotide sequence ID" value="NC_022575.1"/>
</dbReference>
<evidence type="ECO:0000313" key="1">
    <source>
        <dbReference type="EMBL" id="AGX88799.1"/>
    </source>
</evidence>
<evidence type="ECO:0000313" key="2">
    <source>
        <dbReference type="Proteomes" id="UP000017119"/>
    </source>
</evidence>
<dbReference type="AlphaFoldDB" id="U5NF54"/>
<dbReference type="PATRIC" id="fig|1403316.3.peg.7"/>
<gene>
    <name evidence="1" type="ORF">PRV_00035</name>
</gene>
<organism evidence="1 2">
    <name type="scientific">Mycoplasma parvum str. Indiana</name>
    <dbReference type="NCBI Taxonomy" id="1403316"/>
    <lineage>
        <taxon>Bacteria</taxon>
        <taxon>Bacillati</taxon>
        <taxon>Mycoplasmatota</taxon>
        <taxon>Mollicutes</taxon>
        <taxon>Mycoplasmataceae</taxon>
        <taxon>Mycoplasma</taxon>
    </lineage>
</organism>
<proteinExistence type="predicted"/>
<keyword evidence="2" id="KW-1185">Reference proteome</keyword>
<dbReference type="Proteomes" id="UP000017119">
    <property type="component" value="Chromosome"/>
</dbReference>
<name>U5NF54_9MOLU</name>
<dbReference type="KEGG" id="mpv:PRV_00035"/>
<dbReference type="STRING" id="1403316.PRV_00035"/>
<dbReference type="HOGENOM" id="CLU_201840_0_0_14"/>